<evidence type="ECO:0000313" key="12">
    <source>
        <dbReference type="Proteomes" id="UP001549251"/>
    </source>
</evidence>
<protein>
    <recommendedName>
        <fullName evidence="9">Threonylcarbamoyl-AMP synthase</fullName>
        <shortName evidence="9">TC-AMP synthase</shortName>
        <ecNumber evidence="9">2.7.7.87</ecNumber>
    </recommendedName>
    <alternativeName>
        <fullName evidence="9">L-threonylcarbamoyladenylate synthase</fullName>
    </alternativeName>
    <alternativeName>
        <fullName evidence="9">t(6)A37 threonylcarbamoyladenosine biosynthesis protein TsaC</fullName>
    </alternativeName>
    <alternativeName>
        <fullName evidence="9">tRNA threonylcarbamoyladenosine biosynthesis protein TsaC</fullName>
    </alternativeName>
</protein>
<dbReference type="EC" id="2.7.7.87" evidence="9"/>
<keyword evidence="7 9" id="KW-0067">ATP-binding</keyword>
<keyword evidence="12" id="KW-1185">Reference proteome</keyword>
<dbReference type="RefSeq" id="WP_354548263.1">
    <property type="nucleotide sequence ID" value="NZ_JBEPSD010000001.1"/>
</dbReference>
<dbReference type="Proteomes" id="UP001549251">
    <property type="component" value="Unassembled WGS sequence"/>
</dbReference>
<comment type="similarity">
    <text evidence="9">Belongs to the SUA5 family. TsaC subfamily.</text>
</comment>
<dbReference type="Gene3D" id="3.90.870.10">
    <property type="entry name" value="DHBP synthase"/>
    <property type="match status" value="1"/>
</dbReference>
<accession>A0ABV2PVW0</accession>
<dbReference type="SUPFAM" id="SSF55821">
    <property type="entry name" value="YrdC/RibB"/>
    <property type="match status" value="1"/>
</dbReference>
<reference evidence="11 12" key="1">
    <citation type="submission" date="2024-06" db="EMBL/GenBank/DDBJ databases">
        <title>Sorghum-associated microbial communities from plants grown in Nebraska, USA.</title>
        <authorList>
            <person name="Schachtman D."/>
        </authorList>
    </citation>
    <scope>NUCLEOTIDE SEQUENCE [LARGE SCALE GENOMIC DNA]</scope>
    <source>
        <strain evidence="11 12">1757</strain>
    </source>
</reference>
<gene>
    <name evidence="9" type="primary">tsaC</name>
    <name evidence="11" type="ORF">ABIE04_001503</name>
</gene>
<evidence type="ECO:0000256" key="4">
    <source>
        <dbReference type="ARBA" id="ARBA00022694"/>
    </source>
</evidence>
<keyword evidence="5 9" id="KW-0548">Nucleotidyltransferase</keyword>
<comment type="catalytic activity">
    <reaction evidence="8 9">
        <text>L-threonine + hydrogencarbonate + ATP = L-threonylcarbamoyladenylate + diphosphate + H2O</text>
        <dbReference type="Rhea" id="RHEA:36407"/>
        <dbReference type="ChEBI" id="CHEBI:15377"/>
        <dbReference type="ChEBI" id="CHEBI:17544"/>
        <dbReference type="ChEBI" id="CHEBI:30616"/>
        <dbReference type="ChEBI" id="CHEBI:33019"/>
        <dbReference type="ChEBI" id="CHEBI:57926"/>
        <dbReference type="ChEBI" id="CHEBI:73682"/>
        <dbReference type="EC" id="2.7.7.87"/>
    </reaction>
</comment>
<evidence type="ECO:0000256" key="5">
    <source>
        <dbReference type="ARBA" id="ARBA00022695"/>
    </source>
</evidence>
<dbReference type="InterPro" id="IPR006070">
    <property type="entry name" value="Sua5-like_dom"/>
</dbReference>
<dbReference type="InterPro" id="IPR050156">
    <property type="entry name" value="TC-AMP_synthase_SUA5"/>
</dbReference>
<evidence type="ECO:0000256" key="6">
    <source>
        <dbReference type="ARBA" id="ARBA00022741"/>
    </source>
</evidence>
<name>A0ABV2PVW0_9GAMM</name>
<dbReference type="HAMAP" id="MF_01852">
    <property type="entry name" value="TsaC"/>
    <property type="match status" value="1"/>
</dbReference>
<evidence type="ECO:0000256" key="9">
    <source>
        <dbReference type="HAMAP-Rule" id="MF_01852"/>
    </source>
</evidence>
<dbReference type="GO" id="GO:0061710">
    <property type="term" value="F:L-threonylcarbamoyladenylate synthase"/>
    <property type="evidence" value="ECO:0007669"/>
    <property type="project" value="UniProtKB-EC"/>
</dbReference>
<dbReference type="PANTHER" id="PTHR17490:SF18">
    <property type="entry name" value="THREONYLCARBAMOYL-AMP SYNTHASE"/>
    <property type="match status" value="1"/>
</dbReference>
<comment type="function">
    <text evidence="9">Required for the formation of a threonylcarbamoyl group on adenosine at position 37 (t(6)A37) in tRNAs that read codons beginning with adenine. Catalyzes the conversion of L-threonine, HCO(3)(-)/CO(2) and ATP to give threonylcarbamoyl-AMP (TC-AMP) as the acyladenylate intermediate, with the release of diphosphate.</text>
</comment>
<keyword evidence="6 9" id="KW-0547">Nucleotide-binding</keyword>
<evidence type="ECO:0000256" key="2">
    <source>
        <dbReference type="ARBA" id="ARBA00022490"/>
    </source>
</evidence>
<evidence type="ECO:0000259" key="10">
    <source>
        <dbReference type="PROSITE" id="PS51163"/>
    </source>
</evidence>
<dbReference type="InterPro" id="IPR017945">
    <property type="entry name" value="DHBP_synth_RibB-like_a/b_dom"/>
</dbReference>
<sequence>MLQRFTLAELDAAAALLRGGGVLAYPTEAVFGLGCDPHDQAAFERLFALKQRPATQGVLLIAADFAQVERYIELAAVPGEVLLQVRASWPGPHTWIFPRSADVPSWVAGAHAGVALRVTAHEPAAALCRAFGGALVSTSANPHGRPPARAAPTVAEYFGDALDGLLDAPLGGQSSPTMIRDALSGAIIRA</sequence>
<evidence type="ECO:0000256" key="1">
    <source>
        <dbReference type="ARBA" id="ARBA00004496"/>
    </source>
</evidence>
<organism evidence="11 12">
    <name type="scientific">Rhodanobacter soli</name>
    <dbReference type="NCBI Taxonomy" id="590609"/>
    <lineage>
        <taxon>Bacteria</taxon>
        <taxon>Pseudomonadati</taxon>
        <taxon>Pseudomonadota</taxon>
        <taxon>Gammaproteobacteria</taxon>
        <taxon>Lysobacterales</taxon>
        <taxon>Rhodanobacteraceae</taxon>
        <taxon>Rhodanobacter</taxon>
    </lineage>
</organism>
<keyword evidence="3 9" id="KW-0808">Transferase</keyword>
<keyword evidence="4 9" id="KW-0819">tRNA processing</keyword>
<feature type="domain" description="YrdC-like" evidence="10">
    <location>
        <begin position="7"/>
        <end position="190"/>
    </location>
</feature>
<keyword evidence="2 9" id="KW-0963">Cytoplasm</keyword>
<dbReference type="PROSITE" id="PS51163">
    <property type="entry name" value="YRDC"/>
    <property type="match status" value="1"/>
</dbReference>
<comment type="caution">
    <text evidence="11">The sequence shown here is derived from an EMBL/GenBank/DDBJ whole genome shotgun (WGS) entry which is preliminary data.</text>
</comment>
<dbReference type="EMBL" id="JBEPSD010000001">
    <property type="protein sequence ID" value="MET4569176.1"/>
    <property type="molecule type" value="Genomic_DNA"/>
</dbReference>
<dbReference type="Pfam" id="PF01300">
    <property type="entry name" value="Sua5_yciO_yrdC"/>
    <property type="match status" value="1"/>
</dbReference>
<dbReference type="PANTHER" id="PTHR17490">
    <property type="entry name" value="SUA5"/>
    <property type="match status" value="1"/>
</dbReference>
<evidence type="ECO:0000256" key="7">
    <source>
        <dbReference type="ARBA" id="ARBA00022840"/>
    </source>
</evidence>
<evidence type="ECO:0000256" key="8">
    <source>
        <dbReference type="ARBA" id="ARBA00048366"/>
    </source>
</evidence>
<evidence type="ECO:0000256" key="3">
    <source>
        <dbReference type="ARBA" id="ARBA00022679"/>
    </source>
</evidence>
<evidence type="ECO:0000313" key="11">
    <source>
        <dbReference type="EMBL" id="MET4569176.1"/>
    </source>
</evidence>
<proteinExistence type="inferred from homology"/>
<dbReference type="InterPro" id="IPR023535">
    <property type="entry name" value="TC-AMP_synthase"/>
</dbReference>
<comment type="subcellular location">
    <subcellularLocation>
        <location evidence="1 9">Cytoplasm</location>
    </subcellularLocation>
</comment>